<dbReference type="AlphaFoldDB" id="A0A165MCJ9"/>
<organism evidence="5 6">
    <name type="scientific">Exidia glandulosa HHB12029</name>
    <dbReference type="NCBI Taxonomy" id="1314781"/>
    <lineage>
        <taxon>Eukaryota</taxon>
        <taxon>Fungi</taxon>
        <taxon>Dikarya</taxon>
        <taxon>Basidiomycota</taxon>
        <taxon>Agaricomycotina</taxon>
        <taxon>Agaricomycetes</taxon>
        <taxon>Auriculariales</taxon>
        <taxon>Exidiaceae</taxon>
        <taxon>Exidia</taxon>
    </lineage>
</organism>
<dbReference type="InterPro" id="IPR013658">
    <property type="entry name" value="SGL"/>
</dbReference>
<dbReference type="Gene3D" id="2.120.10.30">
    <property type="entry name" value="TolB, C-terminal domain"/>
    <property type="match status" value="1"/>
</dbReference>
<dbReference type="SUPFAM" id="SSF63829">
    <property type="entry name" value="Calcium-dependent phosphotriesterase"/>
    <property type="match status" value="1"/>
</dbReference>
<feature type="active site" description="Proton donor/acceptor" evidence="2">
    <location>
        <position position="223"/>
    </location>
</feature>
<dbReference type="GO" id="GO:0019853">
    <property type="term" value="P:L-ascorbic acid biosynthetic process"/>
    <property type="evidence" value="ECO:0007669"/>
    <property type="project" value="TreeGrafter"/>
</dbReference>
<dbReference type="Pfam" id="PF08450">
    <property type="entry name" value="SGL"/>
    <property type="match status" value="1"/>
</dbReference>
<comment type="cofactor">
    <cofactor evidence="3">
        <name>Zn(2+)</name>
        <dbReference type="ChEBI" id="CHEBI:29105"/>
    </cofactor>
    <text evidence="3">Binds 1 divalent metal cation per subunit.</text>
</comment>
<dbReference type="InParanoid" id="A0A165MCJ9"/>
<evidence type="ECO:0000259" key="4">
    <source>
        <dbReference type="Pfam" id="PF08450"/>
    </source>
</evidence>
<comment type="similarity">
    <text evidence="1">Belongs to the SMP-30/CGR1 family.</text>
</comment>
<dbReference type="InterPro" id="IPR011042">
    <property type="entry name" value="6-blade_b-propeller_TolB-like"/>
</dbReference>
<keyword evidence="3" id="KW-0479">Metal-binding</keyword>
<evidence type="ECO:0000313" key="5">
    <source>
        <dbReference type="EMBL" id="KZV99068.1"/>
    </source>
</evidence>
<accession>A0A165MCJ9</accession>
<evidence type="ECO:0000256" key="1">
    <source>
        <dbReference type="ARBA" id="ARBA00008853"/>
    </source>
</evidence>
<protein>
    <recommendedName>
        <fullName evidence="4">SMP-30/Gluconolactonase/LRE-like region domain-containing protein</fullName>
    </recommendedName>
</protein>
<feature type="domain" description="SMP-30/Gluconolactonase/LRE-like region" evidence="4">
    <location>
        <begin position="20"/>
        <end position="283"/>
    </location>
</feature>
<dbReference type="PANTHER" id="PTHR10907:SF47">
    <property type="entry name" value="REGUCALCIN"/>
    <property type="match status" value="1"/>
</dbReference>
<sequence length="322" mass="35479">MSVPTIQVNEPILRTACTLGPLWDPYRSTLHFVDILKKQACTFPERASRDELIQTQVLHFNTITRQLTVDQFTEPVTCLVLRRGGAGLACATAQGIALLNGSSVSYLKKPLPASEAPFTRFNDGACDKRGRFLVGTVQSPDGRVPGKLYSFDPSTGSHTILDTGFTDGNGLGWSADDKTLYFTNSLVNHIYAYDYNVSTGTVSNRRTFIDACALGYPSNTYCDGLCIDTEGCIWSARWGNSRITRHKKNGTVDFEIVFPKVYTVTSCCFGGPNLDQLYVTTAHCGANNGPAHKQAQFPYSGDLFVVDLRGRFKGLPRYEFAY</sequence>
<dbReference type="STRING" id="1314781.A0A165MCJ9"/>
<feature type="binding site" evidence="3">
    <location>
        <position position="122"/>
    </location>
    <ligand>
        <name>substrate</name>
    </ligand>
</feature>
<dbReference type="GO" id="GO:0005509">
    <property type="term" value="F:calcium ion binding"/>
    <property type="evidence" value="ECO:0007669"/>
    <property type="project" value="TreeGrafter"/>
</dbReference>
<evidence type="ECO:0000256" key="2">
    <source>
        <dbReference type="PIRSR" id="PIRSR605511-1"/>
    </source>
</evidence>
<keyword evidence="6" id="KW-1185">Reference proteome</keyword>
<keyword evidence="3" id="KW-0862">Zinc</keyword>
<dbReference type="OrthoDB" id="423498at2759"/>
<proteinExistence type="inferred from homology"/>
<feature type="binding site" evidence="3">
    <location>
        <position position="120"/>
    </location>
    <ligand>
        <name>substrate</name>
    </ligand>
</feature>
<gene>
    <name evidence="5" type="ORF">EXIGLDRAFT_739080</name>
</gene>
<dbReference type="PANTHER" id="PTHR10907">
    <property type="entry name" value="REGUCALCIN"/>
    <property type="match status" value="1"/>
</dbReference>
<feature type="binding site" evidence="3">
    <location>
        <position position="223"/>
    </location>
    <ligand>
        <name>a divalent metal cation</name>
        <dbReference type="ChEBI" id="CHEBI:60240"/>
    </ligand>
</feature>
<reference evidence="5 6" key="1">
    <citation type="journal article" date="2016" name="Mol. Biol. Evol.">
        <title>Comparative Genomics of Early-Diverging Mushroom-Forming Fungi Provides Insights into the Origins of Lignocellulose Decay Capabilities.</title>
        <authorList>
            <person name="Nagy L.G."/>
            <person name="Riley R."/>
            <person name="Tritt A."/>
            <person name="Adam C."/>
            <person name="Daum C."/>
            <person name="Floudas D."/>
            <person name="Sun H."/>
            <person name="Yadav J.S."/>
            <person name="Pangilinan J."/>
            <person name="Larsson K.H."/>
            <person name="Matsuura K."/>
            <person name="Barry K."/>
            <person name="Labutti K."/>
            <person name="Kuo R."/>
            <person name="Ohm R.A."/>
            <person name="Bhattacharya S.S."/>
            <person name="Shirouzu T."/>
            <person name="Yoshinaga Y."/>
            <person name="Martin F.M."/>
            <person name="Grigoriev I.V."/>
            <person name="Hibbett D.S."/>
        </authorList>
    </citation>
    <scope>NUCLEOTIDE SEQUENCE [LARGE SCALE GENOMIC DNA]</scope>
    <source>
        <strain evidence="5 6">HHB12029</strain>
    </source>
</reference>
<feature type="binding site" evidence="3">
    <location>
        <position position="169"/>
    </location>
    <ligand>
        <name>a divalent metal cation</name>
        <dbReference type="ChEBI" id="CHEBI:60240"/>
    </ligand>
</feature>
<evidence type="ECO:0000256" key="3">
    <source>
        <dbReference type="PIRSR" id="PIRSR605511-2"/>
    </source>
</evidence>
<dbReference type="InterPro" id="IPR005511">
    <property type="entry name" value="SMP-30"/>
</dbReference>
<dbReference type="EMBL" id="KV425913">
    <property type="protein sequence ID" value="KZV99068.1"/>
    <property type="molecule type" value="Genomic_DNA"/>
</dbReference>
<name>A0A165MCJ9_EXIGL</name>
<evidence type="ECO:0000313" key="6">
    <source>
        <dbReference type="Proteomes" id="UP000077266"/>
    </source>
</evidence>
<dbReference type="PRINTS" id="PR01790">
    <property type="entry name" value="SMP30FAMILY"/>
</dbReference>
<dbReference type="GO" id="GO:0004341">
    <property type="term" value="F:gluconolactonase activity"/>
    <property type="evidence" value="ECO:0007669"/>
    <property type="project" value="TreeGrafter"/>
</dbReference>
<dbReference type="Proteomes" id="UP000077266">
    <property type="component" value="Unassembled WGS sequence"/>
</dbReference>